<dbReference type="PANTHER" id="PTHR23502">
    <property type="entry name" value="MAJOR FACILITATOR SUPERFAMILY"/>
    <property type="match status" value="1"/>
</dbReference>
<evidence type="ECO:0000256" key="4">
    <source>
        <dbReference type="ARBA" id="ARBA00022475"/>
    </source>
</evidence>
<feature type="transmembrane region" description="Helical" evidence="8">
    <location>
        <begin position="290"/>
        <end position="312"/>
    </location>
</feature>
<evidence type="ECO:0000256" key="2">
    <source>
        <dbReference type="ARBA" id="ARBA00006236"/>
    </source>
</evidence>
<feature type="transmembrane region" description="Helical" evidence="8">
    <location>
        <begin position="227"/>
        <end position="251"/>
    </location>
</feature>
<dbReference type="NCBIfam" id="TIGR00710">
    <property type="entry name" value="efflux_Bcr_CflA"/>
    <property type="match status" value="1"/>
</dbReference>
<keyword evidence="7 8" id="KW-0472">Membrane</keyword>
<evidence type="ECO:0000259" key="9">
    <source>
        <dbReference type="PROSITE" id="PS50850"/>
    </source>
</evidence>
<evidence type="ECO:0000256" key="3">
    <source>
        <dbReference type="ARBA" id="ARBA00022448"/>
    </source>
</evidence>
<comment type="subcellular location">
    <subcellularLocation>
        <location evidence="8">Cell inner membrane</location>
        <topology evidence="8">Multi-pass membrane protein</topology>
    </subcellularLocation>
    <subcellularLocation>
        <location evidence="1">Cell membrane</location>
        <topology evidence="1">Multi-pass membrane protein</topology>
    </subcellularLocation>
</comment>
<dbReference type="InterPro" id="IPR004812">
    <property type="entry name" value="Efflux_drug-R_Bcr/CmlA"/>
</dbReference>
<feature type="transmembrane region" description="Helical" evidence="8">
    <location>
        <begin position="349"/>
        <end position="368"/>
    </location>
</feature>
<dbReference type="InterPro" id="IPR020846">
    <property type="entry name" value="MFS_dom"/>
</dbReference>
<dbReference type="EMBL" id="MLCA01000001">
    <property type="protein sequence ID" value="MEE7489532.1"/>
    <property type="molecule type" value="Genomic_DNA"/>
</dbReference>
<dbReference type="InterPro" id="IPR036259">
    <property type="entry name" value="MFS_trans_sf"/>
</dbReference>
<evidence type="ECO:0000256" key="5">
    <source>
        <dbReference type="ARBA" id="ARBA00022692"/>
    </source>
</evidence>
<feature type="transmembrane region" description="Helical" evidence="8">
    <location>
        <begin position="51"/>
        <end position="75"/>
    </location>
</feature>
<evidence type="ECO:0000313" key="11">
    <source>
        <dbReference type="Proteomes" id="UP001355206"/>
    </source>
</evidence>
<proteinExistence type="inferred from homology"/>
<evidence type="ECO:0000256" key="7">
    <source>
        <dbReference type="ARBA" id="ARBA00023136"/>
    </source>
</evidence>
<dbReference type="PROSITE" id="PS50850">
    <property type="entry name" value="MFS"/>
    <property type="match status" value="1"/>
</dbReference>
<dbReference type="Proteomes" id="UP001355206">
    <property type="component" value="Unassembled WGS sequence"/>
</dbReference>
<evidence type="ECO:0000256" key="1">
    <source>
        <dbReference type="ARBA" id="ARBA00004651"/>
    </source>
</evidence>
<keyword evidence="6 8" id="KW-1133">Transmembrane helix</keyword>
<feature type="transmembrane region" description="Helical" evidence="8">
    <location>
        <begin position="145"/>
        <end position="167"/>
    </location>
</feature>
<dbReference type="Gene3D" id="1.20.1720.10">
    <property type="entry name" value="Multidrug resistance protein D"/>
    <property type="match status" value="1"/>
</dbReference>
<feature type="transmembrane region" description="Helical" evidence="8">
    <location>
        <begin position="173"/>
        <end position="191"/>
    </location>
</feature>
<keyword evidence="3 8" id="KW-0813">Transport</keyword>
<feature type="transmembrane region" description="Helical" evidence="8">
    <location>
        <begin position="112"/>
        <end position="133"/>
    </location>
</feature>
<dbReference type="SUPFAM" id="SSF103473">
    <property type="entry name" value="MFS general substrate transporter"/>
    <property type="match status" value="1"/>
</dbReference>
<feature type="transmembrane region" description="Helical" evidence="8">
    <location>
        <begin position="318"/>
        <end position="337"/>
    </location>
</feature>
<feature type="domain" description="Major facilitator superfamily (MFS) profile" evidence="9">
    <location>
        <begin position="18"/>
        <end position="407"/>
    </location>
</feature>
<comment type="caution">
    <text evidence="8">Lacks conserved residue(s) required for the propagation of feature annotation.</text>
</comment>
<evidence type="ECO:0000256" key="8">
    <source>
        <dbReference type="RuleBase" id="RU365088"/>
    </source>
</evidence>
<organism evidence="10 11">
    <name type="scientific">Methylobacterium oryzae</name>
    <dbReference type="NCBI Taxonomy" id="334852"/>
    <lineage>
        <taxon>Bacteria</taxon>
        <taxon>Pseudomonadati</taxon>
        <taxon>Pseudomonadota</taxon>
        <taxon>Alphaproteobacteria</taxon>
        <taxon>Hyphomicrobiales</taxon>
        <taxon>Methylobacteriaceae</taxon>
        <taxon>Methylobacterium</taxon>
    </lineage>
</organism>
<evidence type="ECO:0000256" key="6">
    <source>
        <dbReference type="ARBA" id="ARBA00022989"/>
    </source>
</evidence>
<reference evidence="10 11" key="1">
    <citation type="journal article" date="2012" name="Genet. Mol. Biol.">
        <title>Analysis of 16S rRNA and mxaF genes revealing insights into Methylobacterium niche-specific plant association.</title>
        <authorList>
            <person name="Dourado M.N."/>
            <person name="Andreote F.D."/>
            <person name="Dini-Andreote F."/>
            <person name="Conti R."/>
            <person name="Araujo J.M."/>
            <person name="Araujo W.L."/>
        </authorList>
    </citation>
    <scope>NUCLEOTIDE SEQUENCE [LARGE SCALE GENOMIC DNA]</scope>
    <source>
        <strain evidence="10 11">TC3-10</strain>
    </source>
</reference>
<name>A0ABU7TII9_9HYPH</name>
<protein>
    <recommendedName>
        <fullName evidence="8">Bcr/CflA family efflux transporter</fullName>
    </recommendedName>
</protein>
<keyword evidence="5 8" id="KW-0812">Transmembrane</keyword>
<feature type="transmembrane region" description="Helical" evidence="8">
    <location>
        <begin position="87"/>
        <end position="106"/>
    </location>
</feature>
<dbReference type="Pfam" id="PF07690">
    <property type="entry name" value="MFS_1"/>
    <property type="match status" value="1"/>
</dbReference>
<comment type="similarity">
    <text evidence="2 8">Belongs to the major facilitator superfamily. Bcr/CmlA family.</text>
</comment>
<keyword evidence="11" id="KW-1185">Reference proteome</keyword>
<feature type="transmembrane region" description="Helical" evidence="8">
    <location>
        <begin position="380"/>
        <end position="401"/>
    </location>
</feature>
<feature type="transmembrane region" description="Helical" evidence="8">
    <location>
        <begin position="257"/>
        <end position="278"/>
    </location>
</feature>
<keyword evidence="8" id="KW-0997">Cell inner membrane</keyword>
<gene>
    <name evidence="10" type="ORF">MOTC310_03225</name>
</gene>
<dbReference type="PANTHER" id="PTHR23502:SF132">
    <property type="entry name" value="POLYAMINE TRANSPORTER 2-RELATED"/>
    <property type="match status" value="1"/>
</dbReference>
<keyword evidence="4" id="KW-1003">Cell membrane</keyword>
<comment type="caution">
    <text evidence="10">The sequence shown here is derived from an EMBL/GenBank/DDBJ whole genome shotgun (WGS) entry which is preliminary data.</text>
</comment>
<dbReference type="RefSeq" id="WP_331300776.1">
    <property type="nucleotide sequence ID" value="NZ_MLCA01000001.1"/>
</dbReference>
<sequence length="417" mass="41149">MGLIRPAGPAHPRIRPGSAAFSALLGLLAALPTFGIDMILPSLPDTAAALHVPATAMGAAMGAYLLGLGGALLVYGPVSDRLGRRPAILCGCLLLVAGSLGCGAARTLPDFLLFRALQGIGAAGPGMAVLAMVRDLFEGEAARARMSFVVLTINVVPMVAPTLGAGLMDLGGWRLIHAAPIAAALAALAAIRHIDEPLRRAADPGPASGILRGYGQILASRVFLGHALCNAAAAGAVFAYITGSALVFIDALGLDPLAYGLVFGASSLSVMAGAFLNGRLAAWGVSPARAVAAGLALATGAASLLLVAALAAPPAAPPVVAAMAGVALAFGLVSPNAMHGATERSPEAAGAASAVAVFLQMLAAAVASDLVARFFDGRSALSMAAVMLGCCLAAAAAHAGLARAAPRAPSQPRGEPA</sequence>
<evidence type="ECO:0000313" key="10">
    <source>
        <dbReference type="EMBL" id="MEE7489532.1"/>
    </source>
</evidence>
<dbReference type="InterPro" id="IPR011701">
    <property type="entry name" value="MFS"/>
</dbReference>
<accession>A0ABU7TII9</accession>